<evidence type="ECO:0000256" key="2">
    <source>
        <dbReference type="ARBA" id="ARBA00004123"/>
    </source>
</evidence>
<proteinExistence type="inferred from homology"/>
<feature type="domain" description="Restriction of telomere capping protein 4 C-terminal" evidence="9">
    <location>
        <begin position="233"/>
        <end position="355"/>
    </location>
</feature>
<comment type="subcellular location">
    <subcellularLocation>
        <location evidence="3">Cytoplasm</location>
    </subcellularLocation>
    <subcellularLocation>
        <location evidence="2">Nucleus</location>
    </subcellularLocation>
</comment>
<comment type="similarity">
    <text evidence="4">Belongs to the RTC4 family.</text>
</comment>
<dbReference type="GO" id="GO:0005634">
    <property type="term" value="C:nucleus"/>
    <property type="evidence" value="ECO:0007669"/>
    <property type="project" value="UniProtKB-SubCell"/>
</dbReference>
<dbReference type="Pfam" id="PF14474">
    <property type="entry name" value="RTC4"/>
    <property type="match status" value="1"/>
</dbReference>
<evidence type="ECO:0000259" key="9">
    <source>
        <dbReference type="SMART" id="SM01312"/>
    </source>
</evidence>
<dbReference type="SMART" id="SM01312">
    <property type="entry name" value="RTC4"/>
    <property type="match status" value="1"/>
</dbReference>
<dbReference type="PANTHER" id="PTHR41391">
    <property type="entry name" value="RESTRICTION OF TELOMERE CAPPING PROTEIN 4"/>
    <property type="match status" value="1"/>
</dbReference>
<keyword evidence="11" id="KW-1185">Reference proteome</keyword>
<comment type="caution">
    <text evidence="10">The sequence shown here is derived from an EMBL/GenBank/DDBJ whole genome shotgun (WGS) entry which is preliminary data.</text>
</comment>
<evidence type="ECO:0000256" key="5">
    <source>
        <dbReference type="ARBA" id="ARBA00015162"/>
    </source>
</evidence>
<keyword evidence="6" id="KW-0963">Cytoplasm</keyword>
<dbReference type="EMBL" id="LCWF01000048">
    <property type="protein sequence ID" value="KKY25149.1"/>
    <property type="molecule type" value="Genomic_DNA"/>
</dbReference>
<comment type="function">
    <text evidence="1">May be involved in a process influencing telomere capping.</text>
</comment>
<gene>
    <name evidence="10" type="ORF">UCRPC4_g02029</name>
</gene>
<dbReference type="AlphaFoldDB" id="A0A0G2ESE2"/>
<reference evidence="10 11" key="2">
    <citation type="submission" date="2015-05" db="EMBL/GenBank/DDBJ databases">
        <authorList>
            <person name="Morales-Cruz A."/>
            <person name="Amrine K.C."/>
            <person name="Cantu D."/>
        </authorList>
    </citation>
    <scope>NUCLEOTIDE SEQUENCE [LARGE SCALE GENOMIC DNA]</scope>
    <source>
        <strain evidence="10">UCRPC4</strain>
    </source>
</reference>
<sequence length="366" mass="40598">MGSSSSATSLHSKQDGAIKVPGERTTGNADGQVGGSAFKMPRGLLEGSGSSQEEHTFVIRNPISPQPVRPVANRGVRQRASEIADTSLRIEVQQAMDVAGEFKIRDDPLGQISNPSSSPVDAFQDDTFSRITQGPARSSSLSSVPSDSPLDEFNRSTEFIPCPLCETPLHRDFFESYNNGRPLKFSEQHRFCHDHKLNTAKAQWKEKGYPDVQWANWIPSRVDNSHIQTLLEILYSKQPSHYEAILADRASGGVKALQMYLKREIIDVVHPGYYGPKGNKHLTQMIQERLAKQLNRSAKKNPLVRDAGVGGYVQAVLVPELTVLLVKEDMSIETDERAREIIKESSEMGRLIHGEEEDVIHADDSD</sequence>
<name>A0A0G2ESE2_PHACM</name>
<dbReference type="Proteomes" id="UP000053317">
    <property type="component" value="Unassembled WGS sequence"/>
</dbReference>
<dbReference type="OrthoDB" id="128308at2759"/>
<protein>
    <recommendedName>
        <fullName evidence="5">Restriction of telomere capping protein 4</fullName>
    </recommendedName>
</protein>
<evidence type="ECO:0000256" key="4">
    <source>
        <dbReference type="ARBA" id="ARBA00009461"/>
    </source>
</evidence>
<evidence type="ECO:0000256" key="8">
    <source>
        <dbReference type="SAM" id="MobiDB-lite"/>
    </source>
</evidence>
<evidence type="ECO:0000256" key="7">
    <source>
        <dbReference type="ARBA" id="ARBA00023242"/>
    </source>
</evidence>
<feature type="compositionally biased region" description="Polar residues" evidence="8">
    <location>
        <begin position="1"/>
        <end position="11"/>
    </location>
</feature>
<dbReference type="GO" id="GO:0005737">
    <property type="term" value="C:cytoplasm"/>
    <property type="evidence" value="ECO:0007669"/>
    <property type="project" value="UniProtKB-SubCell"/>
</dbReference>
<accession>A0A0G2ESE2</accession>
<evidence type="ECO:0000256" key="3">
    <source>
        <dbReference type="ARBA" id="ARBA00004496"/>
    </source>
</evidence>
<evidence type="ECO:0000313" key="11">
    <source>
        <dbReference type="Proteomes" id="UP000053317"/>
    </source>
</evidence>
<dbReference type="InterPro" id="IPR028094">
    <property type="entry name" value="RTC4_C"/>
</dbReference>
<dbReference type="InterPro" id="IPR039024">
    <property type="entry name" value="RTC4"/>
</dbReference>
<organism evidence="10 11">
    <name type="scientific">Phaeomoniella chlamydospora</name>
    <name type="common">Phaeoacremonium chlamydosporum</name>
    <dbReference type="NCBI Taxonomy" id="158046"/>
    <lineage>
        <taxon>Eukaryota</taxon>
        <taxon>Fungi</taxon>
        <taxon>Dikarya</taxon>
        <taxon>Ascomycota</taxon>
        <taxon>Pezizomycotina</taxon>
        <taxon>Eurotiomycetes</taxon>
        <taxon>Chaetothyriomycetidae</taxon>
        <taxon>Phaeomoniellales</taxon>
        <taxon>Phaeomoniellaceae</taxon>
        <taxon>Phaeomoniella</taxon>
    </lineage>
</organism>
<evidence type="ECO:0000256" key="6">
    <source>
        <dbReference type="ARBA" id="ARBA00022490"/>
    </source>
</evidence>
<keyword evidence="7" id="KW-0539">Nucleus</keyword>
<evidence type="ECO:0000313" key="10">
    <source>
        <dbReference type="EMBL" id="KKY25149.1"/>
    </source>
</evidence>
<evidence type="ECO:0000256" key="1">
    <source>
        <dbReference type="ARBA" id="ARBA00002738"/>
    </source>
</evidence>
<reference evidence="10 11" key="1">
    <citation type="submission" date="2015-05" db="EMBL/GenBank/DDBJ databases">
        <title>Distinctive expansion of gene families associated with plant cell wall degradation and secondary metabolism in the genomes of grapevine trunk pathogens.</title>
        <authorList>
            <person name="Lawrence D.P."/>
            <person name="Travadon R."/>
            <person name="Rolshausen P.E."/>
            <person name="Baumgartner K."/>
        </authorList>
    </citation>
    <scope>NUCLEOTIDE SEQUENCE [LARGE SCALE GENOMIC DNA]</scope>
    <source>
        <strain evidence="10">UCRPC4</strain>
    </source>
</reference>
<feature type="region of interest" description="Disordered" evidence="8">
    <location>
        <begin position="1"/>
        <end position="75"/>
    </location>
</feature>
<dbReference type="PANTHER" id="PTHR41391:SF1">
    <property type="entry name" value="RESTRICTION OF TELOMERE CAPPING PROTEIN 4"/>
    <property type="match status" value="1"/>
</dbReference>